<feature type="compositionally biased region" description="Polar residues" evidence="5">
    <location>
        <begin position="704"/>
        <end position="725"/>
    </location>
</feature>
<feature type="region of interest" description="Disordered" evidence="5">
    <location>
        <begin position="537"/>
        <end position="559"/>
    </location>
</feature>
<feature type="chain" id="PRO_5046933236" description="SUN domain-containing protein" evidence="6">
    <location>
        <begin position="24"/>
        <end position="833"/>
    </location>
</feature>
<dbReference type="RefSeq" id="XP_070858323.1">
    <property type="nucleotide sequence ID" value="XM_071000830.1"/>
</dbReference>
<dbReference type="InterPro" id="IPR045120">
    <property type="entry name" value="Suco/Slp1-like"/>
</dbReference>
<feature type="domain" description="SUN" evidence="7">
    <location>
        <begin position="162"/>
        <end position="341"/>
    </location>
</feature>
<reference evidence="8 9" key="1">
    <citation type="submission" date="2020-05" db="EMBL/GenBank/DDBJ databases">
        <title>Ceratocystis lukuohia genome.</title>
        <authorList>
            <person name="Harrington T.C."/>
            <person name="Kim K."/>
            <person name="Mayers C.G."/>
        </authorList>
    </citation>
    <scope>NUCLEOTIDE SEQUENCE [LARGE SCALE GENOMIC DNA]</scope>
    <source>
        <strain evidence="8 9">C4212</strain>
    </source>
</reference>
<organism evidence="8 9">
    <name type="scientific">Ceratocystis lukuohia</name>
    <dbReference type="NCBI Taxonomy" id="2019550"/>
    <lineage>
        <taxon>Eukaryota</taxon>
        <taxon>Fungi</taxon>
        <taxon>Dikarya</taxon>
        <taxon>Ascomycota</taxon>
        <taxon>Pezizomycotina</taxon>
        <taxon>Sordariomycetes</taxon>
        <taxon>Hypocreomycetidae</taxon>
        <taxon>Microascales</taxon>
        <taxon>Ceratocystidaceae</taxon>
        <taxon>Ceratocystis</taxon>
    </lineage>
</organism>
<comment type="caution">
    <text evidence="8">The sequence shown here is derived from an EMBL/GenBank/DDBJ whole genome shotgun (WGS) entry which is preliminary data.</text>
</comment>
<dbReference type="GeneID" id="98118876"/>
<dbReference type="Gene3D" id="2.60.120.260">
    <property type="entry name" value="Galactose-binding domain-like"/>
    <property type="match status" value="1"/>
</dbReference>
<dbReference type="PANTHER" id="PTHR12953">
    <property type="entry name" value="MEMBRANE PROTEIN CH1 RELATED"/>
    <property type="match status" value="1"/>
</dbReference>
<keyword evidence="9" id="KW-1185">Reference proteome</keyword>
<feature type="signal peptide" evidence="6">
    <location>
        <begin position="1"/>
        <end position="23"/>
    </location>
</feature>
<evidence type="ECO:0000313" key="9">
    <source>
        <dbReference type="Proteomes" id="UP001610728"/>
    </source>
</evidence>
<feature type="compositionally biased region" description="Basic and acidic residues" evidence="5">
    <location>
        <begin position="74"/>
        <end position="85"/>
    </location>
</feature>
<evidence type="ECO:0000259" key="7">
    <source>
        <dbReference type="PROSITE" id="PS51469"/>
    </source>
</evidence>
<feature type="region of interest" description="Disordered" evidence="5">
    <location>
        <begin position="50"/>
        <end position="95"/>
    </location>
</feature>
<keyword evidence="6" id="KW-0732">Signal</keyword>
<protein>
    <recommendedName>
        <fullName evidence="7">SUN domain-containing protein</fullName>
    </recommendedName>
</protein>
<dbReference type="Proteomes" id="UP001610728">
    <property type="component" value="Unassembled WGS sequence"/>
</dbReference>
<feature type="compositionally biased region" description="Acidic residues" evidence="5">
    <location>
        <begin position="352"/>
        <end position="371"/>
    </location>
</feature>
<evidence type="ECO:0000313" key="8">
    <source>
        <dbReference type="EMBL" id="KAL2887143.1"/>
    </source>
</evidence>
<evidence type="ECO:0000256" key="3">
    <source>
        <dbReference type="ARBA" id="ARBA00022989"/>
    </source>
</evidence>
<feature type="region of interest" description="Disordered" evidence="5">
    <location>
        <begin position="352"/>
        <end position="382"/>
    </location>
</feature>
<accession>A0ABR4MFX5</accession>
<feature type="region of interest" description="Disordered" evidence="5">
    <location>
        <begin position="145"/>
        <end position="172"/>
    </location>
</feature>
<dbReference type="PANTHER" id="PTHR12953:SF0">
    <property type="entry name" value="SUN DOMAIN-CONTAINING OSSIFICATION FACTOR"/>
    <property type="match status" value="1"/>
</dbReference>
<gene>
    <name evidence="8" type="ORF">HOO65_050264</name>
</gene>
<dbReference type="SUPFAM" id="SSF49785">
    <property type="entry name" value="Galactose-binding domain-like"/>
    <property type="match status" value="1"/>
</dbReference>
<keyword evidence="3" id="KW-1133">Transmembrane helix</keyword>
<keyword evidence="2" id="KW-0812">Transmembrane</keyword>
<evidence type="ECO:0000256" key="1">
    <source>
        <dbReference type="ARBA" id="ARBA00004308"/>
    </source>
</evidence>
<evidence type="ECO:0000256" key="5">
    <source>
        <dbReference type="SAM" id="MobiDB-lite"/>
    </source>
</evidence>
<comment type="subcellular location">
    <subcellularLocation>
        <location evidence="1">Endomembrane system</location>
    </subcellularLocation>
</comment>
<dbReference type="InterPro" id="IPR008979">
    <property type="entry name" value="Galactose-bd-like_sf"/>
</dbReference>
<proteinExistence type="predicted"/>
<keyword evidence="4" id="KW-0472">Membrane</keyword>
<feature type="compositionally biased region" description="Polar residues" evidence="5">
    <location>
        <begin position="154"/>
        <end position="172"/>
    </location>
</feature>
<evidence type="ECO:0000256" key="6">
    <source>
        <dbReference type="SAM" id="SignalP"/>
    </source>
</evidence>
<feature type="compositionally biased region" description="Low complexity" evidence="5">
    <location>
        <begin position="769"/>
        <end position="784"/>
    </location>
</feature>
<name>A0ABR4MFX5_9PEZI</name>
<feature type="compositionally biased region" description="Low complexity" evidence="5">
    <location>
        <begin position="537"/>
        <end position="546"/>
    </location>
</feature>
<feature type="region of interest" description="Disordered" evidence="5">
    <location>
        <begin position="702"/>
        <end position="805"/>
    </location>
</feature>
<dbReference type="EMBL" id="JABSNW010000005">
    <property type="protein sequence ID" value="KAL2887143.1"/>
    <property type="molecule type" value="Genomic_DNA"/>
</dbReference>
<dbReference type="Pfam" id="PF07738">
    <property type="entry name" value="Sad1_UNC"/>
    <property type="match status" value="1"/>
</dbReference>
<sequence>MSLLRPRILLVLALFVKAFFVHATRLTSFNAFTCNTWVYDEHYFESLQQCPKTEPPSRPSFQQSPYSHSPINDADTHDITQERPSDGATTQAEAFEESKPFPSFEEWKEIMMRKRENADTNLGEYHSDIISGWSGMVDKFHLSEDSRPAVKGSSPLSTITSQSESRPQSTTIATSTVTDEVKLVYHPSKDAGKTCKERFSYASFDSGATVLKTTPGAKNAKAILRENKDSYLLLECAIKNKFVIIELSDDILVDTVVIANFEFFSSMVRRFRVSASDRFPVKSEKWVDLGSFEARNSRDIQAFLVENPRIYARYIRIEFLSHYGTEYYCPISLVRIHGTTMIESWKETEAIADESSMADDVDESGDNEPEIEIPPPQELPQESNSMVDRVSSEQQELEATNNLAYNRETSSDYDCFHIVENSNQCSNMASPSNIFHPSQVLQCVKQSTPTSSVTVVDVTVSSVTLSPTTASTLMISQGFAPDPTSQVVNIAGSPHSYRTSSETGPPLSIVSMVAEEPIVTSTLLDTLAELTTNDISSTSTKSIESIPPRHKPPASSPSPVVQESFFKSVSKRLQYLETNITWSIRYLEGQSYYIQDILSKADQQQKAKLDTFMGNLNNTILEEIRTLRFQYEQIWELAAASLESQRLQSEKEIVALGSRLNVLAEEVVFQKRMSIGQSVLLLSCLVLVIFSRSVIASPMEWVQPPQNHGQRQRNLSIRKTSSRGYTITGKPSLPESYFADPLENWEEEECNGNDGVEPQPSGKGGGPSSGHQQESPPESEASSSGDEVAGPLSEHEHGVVNAPLQMAHRASLNMISEVVRKPLPALPEHPDQD</sequence>
<evidence type="ECO:0000256" key="4">
    <source>
        <dbReference type="ARBA" id="ARBA00023136"/>
    </source>
</evidence>
<dbReference type="InterPro" id="IPR012919">
    <property type="entry name" value="SUN_dom"/>
</dbReference>
<feature type="compositionally biased region" description="Polar residues" evidence="5">
    <location>
        <begin position="59"/>
        <end position="70"/>
    </location>
</feature>
<evidence type="ECO:0000256" key="2">
    <source>
        <dbReference type="ARBA" id="ARBA00022692"/>
    </source>
</evidence>
<dbReference type="PROSITE" id="PS51469">
    <property type="entry name" value="SUN"/>
    <property type="match status" value="1"/>
</dbReference>